<comment type="caution">
    <text evidence="2">The sequence shown here is derived from an EMBL/GenBank/DDBJ whole genome shotgun (WGS) entry which is preliminary data.</text>
</comment>
<evidence type="ECO:0000313" key="2">
    <source>
        <dbReference type="EMBL" id="KAK4012518.1"/>
    </source>
</evidence>
<gene>
    <name evidence="2" type="ORF">OUZ56_024758</name>
</gene>
<evidence type="ECO:0000313" key="3">
    <source>
        <dbReference type="Proteomes" id="UP001234178"/>
    </source>
</evidence>
<sequence>MSSTSEFYVREVKSQLFNIKWELGDDTRKATQYRACVNPCGSYSHMVFKMTCAYPTKTAQDQKKFDHQRNQDKEDSNVGSVPKLAEDGMTLNLDEATDK</sequence>
<dbReference type="EMBL" id="JAOYFB010000004">
    <property type="protein sequence ID" value="KAK4012518.1"/>
    <property type="molecule type" value="Genomic_DNA"/>
</dbReference>
<accession>A0ABQ9ZIJ8</accession>
<proteinExistence type="predicted"/>
<reference evidence="2 3" key="1">
    <citation type="journal article" date="2023" name="Nucleic Acids Res.">
        <title>The hologenome of Daphnia magna reveals possible DNA methylation and microbiome-mediated evolution of the host genome.</title>
        <authorList>
            <person name="Chaturvedi A."/>
            <person name="Li X."/>
            <person name="Dhandapani V."/>
            <person name="Marshall H."/>
            <person name="Kissane S."/>
            <person name="Cuenca-Cambronero M."/>
            <person name="Asole G."/>
            <person name="Calvet F."/>
            <person name="Ruiz-Romero M."/>
            <person name="Marangio P."/>
            <person name="Guigo R."/>
            <person name="Rago D."/>
            <person name="Mirbahai L."/>
            <person name="Eastwood N."/>
            <person name="Colbourne J.K."/>
            <person name="Zhou J."/>
            <person name="Mallon E."/>
            <person name="Orsini L."/>
        </authorList>
    </citation>
    <scope>NUCLEOTIDE SEQUENCE [LARGE SCALE GENOMIC DNA]</scope>
    <source>
        <strain evidence="2">LRV0_1</strain>
    </source>
</reference>
<dbReference type="Proteomes" id="UP001234178">
    <property type="component" value="Unassembled WGS sequence"/>
</dbReference>
<name>A0ABQ9ZIJ8_9CRUS</name>
<protein>
    <submittedName>
        <fullName evidence="2">Uncharacterized protein</fullName>
    </submittedName>
</protein>
<organism evidence="2 3">
    <name type="scientific">Daphnia magna</name>
    <dbReference type="NCBI Taxonomy" id="35525"/>
    <lineage>
        <taxon>Eukaryota</taxon>
        <taxon>Metazoa</taxon>
        <taxon>Ecdysozoa</taxon>
        <taxon>Arthropoda</taxon>
        <taxon>Crustacea</taxon>
        <taxon>Branchiopoda</taxon>
        <taxon>Diplostraca</taxon>
        <taxon>Cladocera</taxon>
        <taxon>Anomopoda</taxon>
        <taxon>Daphniidae</taxon>
        <taxon>Daphnia</taxon>
    </lineage>
</organism>
<evidence type="ECO:0000256" key="1">
    <source>
        <dbReference type="SAM" id="MobiDB-lite"/>
    </source>
</evidence>
<keyword evidence="3" id="KW-1185">Reference proteome</keyword>
<feature type="compositionally biased region" description="Basic and acidic residues" evidence="1">
    <location>
        <begin position="60"/>
        <end position="76"/>
    </location>
</feature>
<feature type="region of interest" description="Disordered" evidence="1">
    <location>
        <begin position="59"/>
        <end position="99"/>
    </location>
</feature>